<accession>A0ABQ2JRE2</accession>
<name>A0ABQ2JRE2_9SPHN</name>
<keyword evidence="3" id="KW-1185">Reference proteome</keyword>
<evidence type="ECO:0000313" key="2">
    <source>
        <dbReference type="EMBL" id="GGN55016.1"/>
    </source>
</evidence>
<dbReference type="RefSeq" id="WP_229710473.1">
    <property type="nucleotide sequence ID" value="NZ_BMLK01000015.1"/>
</dbReference>
<protein>
    <recommendedName>
        <fullName evidence="1">PilZ domain-containing protein</fullName>
    </recommendedName>
</protein>
<evidence type="ECO:0000313" key="3">
    <source>
        <dbReference type="Proteomes" id="UP000605099"/>
    </source>
</evidence>
<organism evidence="2 3">
    <name type="scientific">Novosphingobium indicum</name>
    <dbReference type="NCBI Taxonomy" id="462949"/>
    <lineage>
        <taxon>Bacteria</taxon>
        <taxon>Pseudomonadati</taxon>
        <taxon>Pseudomonadota</taxon>
        <taxon>Alphaproteobacteria</taxon>
        <taxon>Sphingomonadales</taxon>
        <taxon>Sphingomonadaceae</taxon>
        <taxon>Novosphingobium</taxon>
    </lineage>
</organism>
<dbReference type="Proteomes" id="UP000605099">
    <property type="component" value="Unassembled WGS sequence"/>
</dbReference>
<dbReference type="SUPFAM" id="SSF141371">
    <property type="entry name" value="PilZ domain-like"/>
    <property type="match status" value="1"/>
</dbReference>
<dbReference type="EMBL" id="BMLK01000015">
    <property type="protein sequence ID" value="GGN55016.1"/>
    <property type="molecule type" value="Genomic_DNA"/>
</dbReference>
<sequence>MYQERISAPKDQRTERKERVGVVLLCEVRQGTRPWKMARLEDLSPDGFRIAWLPDARSELPLRIRIPRMELLTAHIRWIREGAVGCEFASPLHVAVFEHIVAAAGVN</sequence>
<comment type="caution">
    <text evidence="2">The sequence shown here is derived from an EMBL/GenBank/DDBJ whole genome shotgun (WGS) entry which is preliminary data.</text>
</comment>
<dbReference type="InterPro" id="IPR009875">
    <property type="entry name" value="PilZ_domain"/>
</dbReference>
<dbReference type="Pfam" id="PF07238">
    <property type="entry name" value="PilZ"/>
    <property type="match status" value="1"/>
</dbReference>
<proteinExistence type="predicted"/>
<feature type="domain" description="PilZ" evidence="1">
    <location>
        <begin position="16"/>
        <end position="101"/>
    </location>
</feature>
<evidence type="ECO:0000259" key="1">
    <source>
        <dbReference type="Pfam" id="PF07238"/>
    </source>
</evidence>
<gene>
    <name evidence="2" type="ORF">GCM10011349_31250</name>
</gene>
<reference evidence="3" key="1">
    <citation type="journal article" date="2019" name="Int. J. Syst. Evol. Microbiol.">
        <title>The Global Catalogue of Microorganisms (GCM) 10K type strain sequencing project: providing services to taxonomists for standard genome sequencing and annotation.</title>
        <authorList>
            <consortium name="The Broad Institute Genomics Platform"/>
            <consortium name="The Broad Institute Genome Sequencing Center for Infectious Disease"/>
            <person name="Wu L."/>
            <person name="Ma J."/>
        </authorList>
    </citation>
    <scope>NUCLEOTIDE SEQUENCE [LARGE SCALE GENOMIC DNA]</scope>
    <source>
        <strain evidence="3">CGMCC 1.6784</strain>
    </source>
</reference>